<keyword evidence="2" id="KW-0812">Transmembrane</keyword>
<feature type="compositionally biased region" description="Gly residues" evidence="1">
    <location>
        <begin position="666"/>
        <end position="675"/>
    </location>
</feature>
<dbReference type="InterPro" id="IPR015943">
    <property type="entry name" value="WD40/YVTN_repeat-like_dom_sf"/>
</dbReference>
<organism evidence="4 5">
    <name type="scientific">Okibacterium fritillariae</name>
    <dbReference type="NCBI Taxonomy" id="123320"/>
    <lineage>
        <taxon>Bacteria</taxon>
        <taxon>Bacillati</taxon>
        <taxon>Actinomycetota</taxon>
        <taxon>Actinomycetes</taxon>
        <taxon>Micrococcales</taxon>
        <taxon>Microbacteriaceae</taxon>
        <taxon>Okibacterium</taxon>
    </lineage>
</organism>
<dbReference type="EMBL" id="FUZP01000001">
    <property type="protein sequence ID" value="SKC53319.1"/>
    <property type="molecule type" value="Genomic_DNA"/>
</dbReference>
<keyword evidence="2" id="KW-0472">Membrane</keyword>
<feature type="compositionally biased region" description="Gly residues" evidence="1">
    <location>
        <begin position="638"/>
        <end position="652"/>
    </location>
</feature>
<dbReference type="Proteomes" id="UP000190857">
    <property type="component" value="Unassembled WGS sequence"/>
</dbReference>
<dbReference type="RefSeq" id="WP_079727723.1">
    <property type="nucleotide sequence ID" value="NZ_FUZP01000001.1"/>
</dbReference>
<evidence type="ECO:0000256" key="1">
    <source>
        <dbReference type="SAM" id="MobiDB-lite"/>
    </source>
</evidence>
<dbReference type="PANTHER" id="PTHR47197:SF3">
    <property type="entry name" value="DIHYDRO-HEME D1 DEHYDROGENASE"/>
    <property type="match status" value="1"/>
</dbReference>
<evidence type="ECO:0000313" key="5">
    <source>
        <dbReference type="Proteomes" id="UP000190857"/>
    </source>
</evidence>
<evidence type="ECO:0000256" key="3">
    <source>
        <dbReference type="SAM" id="SignalP"/>
    </source>
</evidence>
<dbReference type="AlphaFoldDB" id="A0A1T5JPS3"/>
<gene>
    <name evidence="4" type="ORF">SAMN06309945_1753</name>
</gene>
<accession>A0A1T5JPS3</accession>
<dbReference type="Gene3D" id="2.130.10.10">
    <property type="entry name" value="YVTN repeat-like/Quinoprotein amine dehydrogenase"/>
    <property type="match status" value="2"/>
</dbReference>
<keyword evidence="2" id="KW-1133">Transmembrane helix</keyword>
<dbReference type="InterPro" id="IPR011044">
    <property type="entry name" value="Quino_amine_DH_bsu"/>
</dbReference>
<dbReference type="PANTHER" id="PTHR47197">
    <property type="entry name" value="PROTEIN NIRF"/>
    <property type="match status" value="1"/>
</dbReference>
<dbReference type="OrthoDB" id="4986522at2"/>
<dbReference type="STRING" id="123320.SAMN06309945_1753"/>
<dbReference type="InterPro" id="IPR051200">
    <property type="entry name" value="Host-pathogen_enzymatic-act"/>
</dbReference>
<evidence type="ECO:0008006" key="6">
    <source>
        <dbReference type="Google" id="ProtNLM"/>
    </source>
</evidence>
<evidence type="ECO:0000256" key="2">
    <source>
        <dbReference type="SAM" id="Phobius"/>
    </source>
</evidence>
<reference evidence="4 5" key="1">
    <citation type="submission" date="2017-02" db="EMBL/GenBank/DDBJ databases">
        <authorList>
            <person name="Peterson S.W."/>
        </authorList>
    </citation>
    <scope>NUCLEOTIDE SEQUENCE [LARGE SCALE GENOMIC DNA]</scope>
    <source>
        <strain evidence="4 5">VKM Ac-2059</strain>
    </source>
</reference>
<proteinExistence type="predicted"/>
<protein>
    <recommendedName>
        <fullName evidence="6">LPXTG-motif cell wall anchor domain-containing protein</fullName>
    </recommendedName>
</protein>
<name>A0A1T5JPS3_9MICO</name>
<feature type="chain" id="PRO_5013273290" description="LPXTG-motif cell wall anchor domain-containing protein" evidence="3">
    <location>
        <begin position="31"/>
        <end position="753"/>
    </location>
</feature>
<feature type="signal peptide" evidence="3">
    <location>
        <begin position="1"/>
        <end position="30"/>
    </location>
</feature>
<sequence length="753" mass="76572">MNTAHRGWLAAPLAGALLLVPLLTPAAATAETTSPAAVTSASLTRTASIALGQQARDIAIDSVRGRVIAPSDRGAGTPGLVQWTTEGAFASAPTSVEVSPEPSLVDVDERTGLIYSATYRGGILDIVDPASATVVDRITGLPSTPSVLAIDSAARKAYIATSTVTVVDLNTKAVTTTAISAEKYPLLKDMQLDAATGVLWIAEGRAGVVTALDLATGAWKSDVQIPISAFTFDGTAVSGRPTQLAVDEALGHLYVTVEPKIGDAFSRAKMLTVDTRTGKILGSPVELGTTVREIAVNATTHEVSAVNGYDNTLSVVDPATWTVGATLDFTAEGVTSGTGVGAANVWGLALNASTGAAYVSHPYSGSSVSATTSGVSQVTRSGAIPVVTALSPAPGQGADTDPTPEPGGPVTNPVFDGPAAPELGAAASGAVFTRDNTLSWNVSNYATDWPATVFGDGVSLGTDNVFTFAGGRGWTVDSSGESEIVWPGAVEYRQYKTLAPDVFTTFANPVLRVDATGTGTLSFDVAWGESATSVSPGYRRVVVATFPAGDRSTVDAARTLVVSPDYAGRAYVKPAQPGRVYPDSFPAEFVDYMTDGLRGWWIASGAGGDARKAPNPVRIGYAVTTDAASPEVETPGTGEPGDPGTGEPGTGEPGTDEPATGDPEGGETGEPGAGTPGTDEPSTPDGAVVAGRGAVLLPPTSERARQSTAELSTTGSDVASAALAGTLLLGAALIVTIARRRRSLAAPQSRMDR</sequence>
<feature type="transmembrane region" description="Helical" evidence="2">
    <location>
        <begin position="718"/>
        <end position="738"/>
    </location>
</feature>
<dbReference type="SUPFAM" id="SSF50969">
    <property type="entry name" value="YVTN repeat-like/Quinoprotein amine dehydrogenase"/>
    <property type="match status" value="1"/>
</dbReference>
<keyword evidence="5" id="KW-1185">Reference proteome</keyword>
<feature type="region of interest" description="Disordered" evidence="1">
    <location>
        <begin position="624"/>
        <end position="688"/>
    </location>
</feature>
<evidence type="ECO:0000313" key="4">
    <source>
        <dbReference type="EMBL" id="SKC53319.1"/>
    </source>
</evidence>
<keyword evidence="3" id="KW-0732">Signal</keyword>